<evidence type="ECO:0008006" key="4">
    <source>
        <dbReference type="Google" id="ProtNLM"/>
    </source>
</evidence>
<dbReference type="PANTHER" id="PTHR13491:SF0">
    <property type="entry name" value="ZINC FINGER CCHC DOMAIN-CONTAINING PROTEIN 10"/>
    <property type="match status" value="1"/>
</dbReference>
<keyword evidence="3" id="KW-1185">Reference proteome</keyword>
<organism evidence="2 3">
    <name type="scientific">Lymnaea stagnalis</name>
    <name type="common">Great pond snail</name>
    <name type="synonym">Helix stagnalis</name>
    <dbReference type="NCBI Taxonomy" id="6523"/>
    <lineage>
        <taxon>Eukaryota</taxon>
        <taxon>Metazoa</taxon>
        <taxon>Spiralia</taxon>
        <taxon>Lophotrochozoa</taxon>
        <taxon>Mollusca</taxon>
        <taxon>Gastropoda</taxon>
        <taxon>Heterobranchia</taxon>
        <taxon>Euthyneura</taxon>
        <taxon>Panpulmonata</taxon>
        <taxon>Hygrophila</taxon>
        <taxon>Lymnaeoidea</taxon>
        <taxon>Lymnaeidae</taxon>
        <taxon>Lymnaea</taxon>
    </lineage>
</organism>
<dbReference type="Pfam" id="PF13917">
    <property type="entry name" value="zf-CCHC_3"/>
    <property type="match status" value="1"/>
</dbReference>
<name>A0AAV2HN25_LYMST</name>
<feature type="region of interest" description="Disordered" evidence="1">
    <location>
        <begin position="62"/>
        <end position="148"/>
    </location>
</feature>
<dbReference type="Proteomes" id="UP001497497">
    <property type="component" value="Unassembled WGS sequence"/>
</dbReference>
<feature type="compositionally biased region" description="Acidic residues" evidence="1">
    <location>
        <begin position="106"/>
        <end position="124"/>
    </location>
</feature>
<dbReference type="InterPro" id="IPR039715">
    <property type="entry name" value="ZCCHC10"/>
</dbReference>
<dbReference type="PANTHER" id="PTHR13491">
    <property type="entry name" value="ZCCHC10 PROTEIN"/>
    <property type="match status" value="1"/>
</dbReference>
<dbReference type="EMBL" id="CAXITT010000184">
    <property type="protein sequence ID" value="CAL1534865.1"/>
    <property type="molecule type" value="Genomic_DNA"/>
</dbReference>
<sequence>MANFPMRLPFENKHNKNLVKQESYQCQKCLQKGHFTYQCTGKRKYVERDSRTRLLNKRIKMEDEKAKLEMLAKSTTVTQKKHTKDKKKRKKSSDGDSSSTSSSSDSSEDSSSDSSDDSSSDSDDSSSSSESSSSSATSSSDSSSDSEPDLQCFRLSARWTIFFKTKSSNANAKNVKFDCCNLDCCCGCVYDYVTYVLQDDLLNVTCVT</sequence>
<feature type="compositionally biased region" description="Basic residues" evidence="1">
    <location>
        <begin position="79"/>
        <end position="91"/>
    </location>
</feature>
<proteinExistence type="predicted"/>
<reference evidence="2 3" key="1">
    <citation type="submission" date="2024-04" db="EMBL/GenBank/DDBJ databases">
        <authorList>
            <consortium name="Genoscope - CEA"/>
            <person name="William W."/>
        </authorList>
    </citation>
    <scope>NUCLEOTIDE SEQUENCE [LARGE SCALE GENOMIC DNA]</scope>
</reference>
<dbReference type="AlphaFoldDB" id="A0AAV2HN25"/>
<evidence type="ECO:0000256" key="1">
    <source>
        <dbReference type="SAM" id="MobiDB-lite"/>
    </source>
</evidence>
<evidence type="ECO:0000313" key="2">
    <source>
        <dbReference type="EMBL" id="CAL1534865.1"/>
    </source>
</evidence>
<comment type="caution">
    <text evidence="2">The sequence shown here is derived from an EMBL/GenBank/DDBJ whole genome shotgun (WGS) entry which is preliminary data.</text>
</comment>
<accession>A0AAV2HN25</accession>
<feature type="compositionally biased region" description="Low complexity" evidence="1">
    <location>
        <begin position="95"/>
        <end position="105"/>
    </location>
</feature>
<gene>
    <name evidence="2" type="ORF">GSLYS_00008825001</name>
</gene>
<feature type="compositionally biased region" description="Low complexity" evidence="1">
    <location>
        <begin position="125"/>
        <end position="145"/>
    </location>
</feature>
<evidence type="ECO:0000313" key="3">
    <source>
        <dbReference type="Proteomes" id="UP001497497"/>
    </source>
</evidence>
<protein>
    <recommendedName>
        <fullName evidence="4">Zinc finger CCHC domain-containing protein 10</fullName>
    </recommendedName>
</protein>